<dbReference type="SUPFAM" id="SSF49313">
    <property type="entry name" value="Cadherin-like"/>
    <property type="match status" value="1"/>
</dbReference>
<proteinExistence type="predicted"/>
<dbReference type="Proteomes" id="UP001300745">
    <property type="component" value="Unassembled WGS sequence"/>
</dbReference>
<evidence type="ECO:0000259" key="1">
    <source>
        <dbReference type="Pfam" id="PF13472"/>
    </source>
</evidence>
<name>A0ABT3SEA6_9MYCO</name>
<dbReference type="CDD" id="cd00229">
    <property type="entry name" value="SGNH_hydrolase"/>
    <property type="match status" value="1"/>
</dbReference>
<protein>
    <submittedName>
        <fullName evidence="2">GDSL-type esterase/lipase family protein</fullName>
    </submittedName>
</protein>
<organism evidence="2 3">
    <name type="scientific">Mycobacterium pinniadriaticum</name>
    <dbReference type="NCBI Taxonomy" id="2994102"/>
    <lineage>
        <taxon>Bacteria</taxon>
        <taxon>Bacillati</taxon>
        <taxon>Actinomycetota</taxon>
        <taxon>Actinomycetes</taxon>
        <taxon>Mycobacteriales</taxon>
        <taxon>Mycobacteriaceae</taxon>
        <taxon>Mycobacterium</taxon>
    </lineage>
</organism>
<dbReference type="Pfam" id="PF05345">
    <property type="entry name" value="He_PIG"/>
    <property type="match status" value="1"/>
</dbReference>
<evidence type="ECO:0000313" key="2">
    <source>
        <dbReference type="EMBL" id="MCX2937846.1"/>
    </source>
</evidence>
<dbReference type="InterPro" id="IPR036514">
    <property type="entry name" value="SGNH_hydro_sf"/>
</dbReference>
<accession>A0ABT3SEA6</accession>
<dbReference type="InterPro" id="IPR013783">
    <property type="entry name" value="Ig-like_fold"/>
</dbReference>
<dbReference type="InterPro" id="IPR015919">
    <property type="entry name" value="Cadherin-like_sf"/>
</dbReference>
<gene>
    <name evidence="2" type="ORF">ORI27_14140</name>
</gene>
<dbReference type="SUPFAM" id="SSF52266">
    <property type="entry name" value="SGNH hydrolase"/>
    <property type="match status" value="1"/>
</dbReference>
<dbReference type="InterPro" id="IPR013830">
    <property type="entry name" value="SGNH_hydro"/>
</dbReference>
<dbReference type="Pfam" id="PF13472">
    <property type="entry name" value="Lipase_GDSL_2"/>
    <property type="match status" value="1"/>
</dbReference>
<dbReference type="Gene3D" id="3.40.50.1110">
    <property type="entry name" value="SGNH hydrolase"/>
    <property type="match status" value="1"/>
</dbReference>
<dbReference type="Gene3D" id="2.60.40.10">
    <property type="entry name" value="Immunoglobulins"/>
    <property type="match status" value="1"/>
</dbReference>
<dbReference type="RefSeq" id="WP_265997507.1">
    <property type="nucleotide sequence ID" value="NZ_JAPJDN010000010.1"/>
</dbReference>
<feature type="domain" description="SGNH hydrolase-type esterase" evidence="1">
    <location>
        <begin position="22"/>
        <end position="248"/>
    </location>
</feature>
<comment type="caution">
    <text evidence="2">The sequence shown here is derived from an EMBL/GenBank/DDBJ whole genome shotgun (WGS) entry which is preliminary data.</text>
</comment>
<keyword evidence="3" id="KW-1185">Reference proteome</keyword>
<sequence length="388" mass="41716">MLPHQQFMNKLNAGTEDCGILFMGDSCVQGFGDTTYGGYPERLCRLFAAQYDYNMYIATWWNRWDEQPPLAESGHVSPVLHMSAPIRGASAPNLYCWQGGISGASLVDLEQYITLGITNVDPVDFAMIGIGFNDMHDFPAVPGFQPAYATFITNLQAAAPGIPIIATDENPLPVDSDAAAFTAGFVNLAQWLTGEGVASNYGLIEANLVVSETVPGVSFMDSRKAYGNELHPEWFSFSLHPNSIGYQASAQWMYDVFLGNIVAGNPPVIATVALDPLVKGSAFSQTLIATGTEPITWSAPGGLPIGLALNPTTGVLSGSPAIDGAYSFTIRASNDVGHDDQAYVGTIASLPFMPTGRVKLKQKLNDQWYPVAPMVKVGGEFKRMTIRD</sequence>
<evidence type="ECO:0000313" key="3">
    <source>
        <dbReference type="Proteomes" id="UP001300745"/>
    </source>
</evidence>
<dbReference type="EMBL" id="JAPJDO010000010">
    <property type="protein sequence ID" value="MCX2937846.1"/>
    <property type="molecule type" value="Genomic_DNA"/>
</dbReference>
<reference evidence="2 3" key="1">
    <citation type="submission" date="2022-11" db="EMBL/GenBank/DDBJ databases">
        <title>Mycobacterium sp. nov.</title>
        <authorList>
            <person name="Papic B."/>
            <person name="Spicic S."/>
            <person name="Duvnjak S."/>
        </authorList>
    </citation>
    <scope>NUCLEOTIDE SEQUENCE [LARGE SCALE GENOMIC DNA]</scope>
    <source>
        <strain evidence="2 3">CVI_P4</strain>
    </source>
</reference>